<sequence length="169" mass="17818">MTNMPLAVWTGAALLLCASTLVHATPPPPGAVGEQLQVDSGDGKVLVRITLHNHSARPVYVQKSLASATELTGRLFDIVDTASGKSVDYIGMMIKRGPLTARDYLALAPHSGLSHSIDISHSYAFAAGPHRYRLSHAGEYLADLAALEAASPIAPASTEFNYTAPAARE</sequence>
<feature type="chain" id="PRO_5011705024" evidence="1">
    <location>
        <begin position="25"/>
        <end position="169"/>
    </location>
</feature>
<reference evidence="2 3" key="1">
    <citation type="submission" date="2016-10" db="EMBL/GenBank/DDBJ databases">
        <authorList>
            <person name="de Groot N.N."/>
        </authorList>
    </citation>
    <scope>NUCLEOTIDE SEQUENCE [LARGE SCALE GENOMIC DNA]</scope>
    <source>
        <strain evidence="2 3">ATCC 43154</strain>
    </source>
</reference>
<organism evidence="2 3">
    <name type="scientific">Rugamonas rubra</name>
    <dbReference type="NCBI Taxonomy" id="758825"/>
    <lineage>
        <taxon>Bacteria</taxon>
        <taxon>Pseudomonadati</taxon>
        <taxon>Pseudomonadota</taxon>
        <taxon>Betaproteobacteria</taxon>
        <taxon>Burkholderiales</taxon>
        <taxon>Oxalobacteraceae</taxon>
        <taxon>Telluria group</taxon>
        <taxon>Rugamonas</taxon>
    </lineage>
</organism>
<dbReference type="Gene3D" id="2.60.40.2970">
    <property type="match status" value="1"/>
</dbReference>
<dbReference type="EMBL" id="FOTW01000020">
    <property type="protein sequence ID" value="SFM44847.1"/>
    <property type="molecule type" value="Genomic_DNA"/>
</dbReference>
<keyword evidence="3" id="KW-1185">Reference proteome</keyword>
<gene>
    <name evidence="2" type="ORF">SAMN02982985_04120</name>
</gene>
<keyword evidence="1" id="KW-0732">Signal</keyword>
<dbReference type="AlphaFoldDB" id="A0A1I4QXX1"/>
<evidence type="ECO:0000313" key="3">
    <source>
        <dbReference type="Proteomes" id="UP000199470"/>
    </source>
</evidence>
<dbReference type="Proteomes" id="UP000199470">
    <property type="component" value="Unassembled WGS sequence"/>
</dbReference>
<name>A0A1I4QXX1_9BURK</name>
<evidence type="ECO:0000313" key="2">
    <source>
        <dbReference type="EMBL" id="SFM44847.1"/>
    </source>
</evidence>
<feature type="signal peptide" evidence="1">
    <location>
        <begin position="1"/>
        <end position="24"/>
    </location>
</feature>
<accession>A0A1I4QXX1</accession>
<dbReference type="OrthoDB" id="8775091at2"/>
<protein>
    <submittedName>
        <fullName evidence="2">Uncharacterized protein</fullName>
    </submittedName>
</protein>
<proteinExistence type="predicted"/>
<evidence type="ECO:0000256" key="1">
    <source>
        <dbReference type="SAM" id="SignalP"/>
    </source>
</evidence>
<dbReference type="RefSeq" id="WP_139236645.1">
    <property type="nucleotide sequence ID" value="NZ_FOTW01000020.1"/>
</dbReference>